<name>A0ABP0UEM6_9BRYO</name>
<organism evidence="2 3">
    <name type="scientific">Sphagnum troendelagicum</name>
    <dbReference type="NCBI Taxonomy" id="128251"/>
    <lineage>
        <taxon>Eukaryota</taxon>
        <taxon>Viridiplantae</taxon>
        <taxon>Streptophyta</taxon>
        <taxon>Embryophyta</taxon>
        <taxon>Bryophyta</taxon>
        <taxon>Sphagnophytina</taxon>
        <taxon>Sphagnopsida</taxon>
        <taxon>Sphagnales</taxon>
        <taxon>Sphagnaceae</taxon>
        <taxon>Sphagnum</taxon>
    </lineage>
</organism>
<feature type="compositionally biased region" description="Polar residues" evidence="1">
    <location>
        <begin position="209"/>
        <end position="222"/>
    </location>
</feature>
<gene>
    <name evidence="2" type="ORF">CSSPTR1EN2_LOCUS14808</name>
</gene>
<dbReference type="Proteomes" id="UP001497512">
    <property type="component" value="Chromosome 3"/>
</dbReference>
<evidence type="ECO:0000313" key="2">
    <source>
        <dbReference type="EMBL" id="CAK9219739.1"/>
    </source>
</evidence>
<sequence length="500" mass="55050">MWSPEEARRLFTQHFQSLNEFSSSMRPPQAVAAPTVASWRRPASLNPAVSCSNAQQRSSRICAPVPRWPQVNSTGQQHGSTLESPTDEAALQMSLHTRLGIQPDMSSMLPGERFAQSEYPSAGKRGELDHHGTQNSLQWSQTCPGAPAAAAARPRKRNAPDDPVIVDHRASSKLKRPWQDPQFNIKTIPAAARPATSSQLFSRSYPAPANTTTFTGPPGKSSMNFRPSWRRVEQDAGAAATTPTKLHTIPEDQVPCNHGWNSELQYKRPAGIIPSAAKRSWNDIPWQQQQQDQLPVIVQEQWWVPKATNCTASAATRASTSHEQLFAFPESWNPSAANYSSNYNPMSYCNTMMTAEEFAGAAATTTATKDLAVWRSCTAPAADISLYNDQSSTNLEQEPLKFMDLLCMDSETDDISTSWEASQHSDDPNAHEFYNCDHDAMSFMSTFRPAAADHDAMSFMGAIQPAAAAATSDHHLLEAAVQISLQQLLHQFSYCRNISS</sequence>
<evidence type="ECO:0000256" key="1">
    <source>
        <dbReference type="SAM" id="MobiDB-lite"/>
    </source>
</evidence>
<protein>
    <submittedName>
        <fullName evidence="2">Uncharacterized protein</fullName>
    </submittedName>
</protein>
<keyword evidence="3" id="KW-1185">Reference proteome</keyword>
<reference evidence="2" key="1">
    <citation type="submission" date="2024-02" db="EMBL/GenBank/DDBJ databases">
        <authorList>
            <consortium name="ELIXIR-Norway"/>
            <consortium name="Elixir Norway"/>
        </authorList>
    </citation>
    <scope>NUCLEOTIDE SEQUENCE</scope>
</reference>
<accession>A0ABP0UEM6</accession>
<dbReference type="EMBL" id="OZ019895">
    <property type="protein sequence ID" value="CAK9219739.1"/>
    <property type="molecule type" value="Genomic_DNA"/>
</dbReference>
<feature type="compositionally biased region" description="Polar residues" evidence="1">
    <location>
        <begin position="133"/>
        <end position="143"/>
    </location>
</feature>
<proteinExistence type="predicted"/>
<evidence type="ECO:0000313" key="3">
    <source>
        <dbReference type="Proteomes" id="UP001497512"/>
    </source>
</evidence>
<feature type="region of interest" description="Disordered" evidence="1">
    <location>
        <begin position="199"/>
        <end position="222"/>
    </location>
</feature>
<feature type="region of interest" description="Disordered" evidence="1">
    <location>
        <begin position="120"/>
        <end position="164"/>
    </location>
</feature>